<keyword evidence="3" id="KW-1185">Reference proteome</keyword>
<name>A0ABQ6MZY4_9STRA</name>
<feature type="region of interest" description="Disordered" evidence="1">
    <location>
        <begin position="1"/>
        <end position="25"/>
    </location>
</feature>
<evidence type="ECO:0000313" key="2">
    <source>
        <dbReference type="EMBL" id="GMI36245.1"/>
    </source>
</evidence>
<protein>
    <submittedName>
        <fullName evidence="2">Uncharacterized protein</fullName>
    </submittedName>
</protein>
<comment type="caution">
    <text evidence="2">The sequence shown here is derived from an EMBL/GenBank/DDBJ whole genome shotgun (WGS) entry which is preliminary data.</text>
</comment>
<proteinExistence type="predicted"/>
<gene>
    <name evidence="2" type="ORF">TeGR_g6410</name>
</gene>
<evidence type="ECO:0000313" key="3">
    <source>
        <dbReference type="Proteomes" id="UP001165060"/>
    </source>
</evidence>
<reference evidence="2 3" key="1">
    <citation type="journal article" date="2023" name="Commun. Biol.">
        <title>Genome analysis of Parmales, the sister group of diatoms, reveals the evolutionary specialization of diatoms from phago-mixotrophs to photoautotrophs.</title>
        <authorList>
            <person name="Ban H."/>
            <person name="Sato S."/>
            <person name="Yoshikawa S."/>
            <person name="Yamada K."/>
            <person name="Nakamura Y."/>
            <person name="Ichinomiya M."/>
            <person name="Sato N."/>
            <person name="Blanc-Mathieu R."/>
            <person name="Endo H."/>
            <person name="Kuwata A."/>
            <person name="Ogata H."/>
        </authorList>
    </citation>
    <scope>NUCLEOTIDE SEQUENCE [LARGE SCALE GENOMIC DNA]</scope>
</reference>
<dbReference type="Proteomes" id="UP001165060">
    <property type="component" value="Unassembled WGS sequence"/>
</dbReference>
<organism evidence="2 3">
    <name type="scientific">Tetraparma gracilis</name>
    <dbReference type="NCBI Taxonomy" id="2962635"/>
    <lineage>
        <taxon>Eukaryota</taxon>
        <taxon>Sar</taxon>
        <taxon>Stramenopiles</taxon>
        <taxon>Ochrophyta</taxon>
        <taxon>Bolidophyceae</taxon>
        <taxon>Parmales</taxon>
        <taxon>Triparmaceae</taxon>
        <taxon>Tetraparma</taxon>
    </lineage>
</organism>
<dbReference type="EMBL" id="BRYB01003416">
    <property type="protein sequence ID" value="GMI36245.1"/>
    <property type="molecule type" value="Genomic_DNA"/>
</dbReference>
<evidence type="ECO:0000256" key="1">
    <source>
        <dbReference type="SAM" id="MobiDB-lite"/>
    </source>
</evidence>
<feature type="compositionally biased region" description="Polar residues" evidence="1">
    <location>
        <begin position="7"/>
        <end position="25"/>
    </location>
</feature>
<sequence>MPPSRSPSPLTAGSLNKPFDSSSSRLNLPDSEVTVKLCSACRQPMYDDDRATNLATCIPCIVNIYSSSLALPDLREGLGEIPLALVSEMRAVLGSMAEGVGEVTLESLAAMDGALVREVRNVAIQRLSDASAGKDAEIERLRAADPSRPARSLDSAAAASLEAANATLLESAGAKDLEIAGYQEACAGKDRALGTYLAASRDATKEMLGKDQRIEKQRAQIAALRASSGESQRIVGDLDGEVASLRQQIAVESEGRERAVARRDAEIARLEGQAAAVSSTVAGKDAEIARLKEQAAAVSREFAACVQQQRSYKALARCCVDVNPLDIVQDDPANRAALARDPNLLHAFVMDAGNQGIWETHRAAVEAASRNNIKREAVVKREAVAEREVEREAVAEEDIDEYL</sequence>
<accession>A0ABQ6MZY4</accession>